<evidence type="ECO:0000256" key="13">
    <source>
        <dbReference type="SAM" id="MobiDB-lite"/>
    </source>
</evidence>
<keyword evidence="11" id="KW-0325">Glycoprotein</keyword>
<keyword evidence="9 14" id="KW-0472">Membrane</keyword>
<evidence type="ECO:0000313" key="17">
    <source>
        <dbReference type="Ensembl" id="ENSLLEP00000016471.1"/>
    </source>
</evidence>
<dbReference type="InterPro" id="IPR003598">
    <property type="entry name" value="Ig_sub2"/>
</dbReference>
<evidence type="ECO:0000256" key="11">
    <source>
        <dbReference type="ARBA" id="ARBA00023180"/>
    </source>
</evidence>
<dbReference type="GO" id="GO:0007420">
    <property type="term" value="P:brain development"/>
    <property type="evidence" value="ECO:0007669"/>
    <property type="project" value="TreeGrafter"/>
</dbReference>
<evidence type="ECO:0000256" key="8">
    <source>
        <dbReference type="ARBA" id="ARBA00022989"/>
    </source>
</evidence>
<dbReference type="Gene3D" id="3.80.10.10">
    <property type="entry name" value="Ribonuclease Inhibitor"/>
    <property type="match status" value="1"/>
</dbReference>
<feature type="chain" id="PRO_5034821512" evidence="15">
    <location>
        <begin position="39"/>
        <end position="521"/>
    </location>
</feature>
<dbReference type="Ensembl" id="ENSLLET00000017098.1">
    <property type="protein sequence ID" value="ENSLLEP00000016471.1"/>
    <property type="gene ID" value="ENSLLEG00000010492.1"/>
</dbReference>
<evidence type="ECO:0000256" key="7">
    <source>
        <dbReference type="ARBA" id="ARBA00022889"/>
    </source>
</evidence>
<dbReference type="PRINTS" id="PR00019">
    <property type="entry name" value="LEURICHRPT"/>
</dbReference>
<proteinExistence type="inferred from homology"/>
<feature type="domain" description="Ig-like" evidence="16">
    <location>
        <begin position="302"/>
        <end position="382"/>
    </location>
</feature>
<dbReference type="PROSITE" id="PS51450">
    <property type="entry name" value="LRR"/>
    <property type="match status" value="1"/>
</dbReference>
<dbReference type="PANTHER" id="PTHR24368">
    <property type="entry name" value="AMPHOTERIN-INDUCED PROTEIN"/>
    <property type="match status" value="1"/>
</dbReference>
<dbReference type="InterPro" id="IPR032675">
    <property type="entry name" value="LRR_dom_sf"/>
</dbReference>
<organism evidence="17 18">
    <name type="scientific">Leptobrachium leishanense</name>
    <name type="common">Leishan spiny toad</name>
    <dbReference type="NCBI Taxonomy" id="445787"/>
    <lineage>
        <taxon>Eukaryota</taxon>
        <taxon>Metazoa</taxon>
        <taxon>Chordata</taxon>
        <taxon>Craniata</taxon>
        <taxon>Vertebrata</taxon>
        <taxon>Euteleostomi</taxon>
        <taxon>Amphibia</taxon>
        <taxon>Batrachia</taxon>
        <taxon>Anura</taxon>
        <taxon>Pelobatoidea</taxon>
        <taxon>Megophryidae</taxon>
        <taxon>Leptobrachium</taxon>
    </lineage>
</organism>
<dbReference type="Pfam" id="PF13855">
    <property type="entry name" value="LRR_8"/>
    <property type="match status" value="1"/>
</dbReference>
<dbReference type="InterPro" id="IPR003591">
    <property type="entry name" value="Leu-rich_rpt_typical-subtyp"/>
</dbReference>
<evidence type="ECO:0000256" key="2">
    <source>
        <dbReference type="ARBA" id="ARBA00005670"/>
    </source>
</evidence>
<dbReference type="OrthoDB" id="676979at2759"/>
<dbReference type="InterPro" id="IPR003599">
    <property type="entry name" value="Ig_sub"/>
</dbReference>
<dbReference type="Proteomes" id="UP000694569">
    <property type="component" value="Unplaced"/>
</dbReference>
<dbReference type="SMART" id="SM00369">
    <property type="entry name" value="LRR_TYP"/>
    <property type="match status" value="6"/>
</dbReference>
<accession>A0A8C5MQQ3</accession>
<comment type="subcellular location">
    <subcellularLocation>
        <location evidence="1">Membrane</location>
        <topology evidence="1">Single-pass type I membrane protein</topology>
    </subcellularLocation>
</comment>
<sequence>MYLCYRLLPTKLAFLQTNCNSLLYVLLLFLSIFGGASGACPPACICASDIVSCTNKNLSMVPRTIFKFIRKLDLSYNKIGFLDPDWFPTLLDKLHTLILNNNAVSSISSGSFSTIPNVKYLDLSSNHLKSLSNPVFQELKMLEVLMLYNNQLTHIDSGAFGGLHKLQKLYLSHNSLIHFPLDLYVGRSKLADLVLLDLSYNSLQSVPVQQISLIPARQLSGIFLHDNPFSCDCSLNSMFNFWYHRHFGTVMDFRNDYMCVMTSESKSNTRLHLIQENFLNCSESAVNGSFHAYGLLYEAHIGERLIVHCDSKIIDTSTQFLWISPEERILEPDIRYGHFRVFYNGSLEIEDAQIGDSGVYSCIAINKRRLLNETVEIRITVSNMTSSRSHAHEAFNTAFTTLAACVVSIVLVLLYLYLTPCRCWCKSKKQKRKPNQSSVHSSVLSATPSHEPTEERKSSTGKRVVFLEPVKEKEQGQNGKIRLIPSDNLTAESILKTSSRSKSDSDSVNSVFSDAPFIASV</sequence>
<evidence type="ECO:0000259" key="16">
    <source>
        <dbReference type="PROSITE" id="PS50835"/>
    </source>
</evidence>
<keyword evidence="7" id="KW-0130">Cell adhesion</keyword>
<keyword evidence="10" id="KW-1015">Disulfide bond</keyword>
<dbReference type="SMART" id="SM00409">
    <property type="entry name" value="IG"/>
    <property type="match status" value="1"/>
</dbReference>
<evidence type="ECO:0000313" key="18">
    <source>
        <dbReference type="Proteomes" id="UP000694569"/>
    </source>
</evidence>
<reference evidence="17" key="1">
    <citation type="submission" date="2025-08" db="UniProtKB">
        <authorList>
            <consortium name="Ensembl"/>
        </authorList>
    </citation>
    <scope>IDENTIFICATION</scope>
</reference>
<feature type="compositionally biased region" description="Polar residues" evidence="13">
    <location>
        <begin position="436"/>
        <end position="450"/>
    </location>
</feature>
<keyword evidence="4 14" id="KW-0812">Transmembrane</keyword>
<dbReference type="InterPro" id="IPR001611">
    <property type="entry name" value="Leu-rich_rpt"/>
</dbReference>
<protein>
    <submittedName>
        <fullName evidence="17">Adhesion molecule with Ig like domain 2</fullName>
    </submittedName>
</protein>
<evidence type="ECO:0000256" key="4">
    <source>
        <dbReference type="ARBA" id="ARBA00022692"/>
    </source>
</evidence>
<dbReference type="InterPro" id="IPR036179">
    <property type="entry name" value="Ig-like_dom_sf"/>
</dbReference>
<dbReference type="GO" id="GO:0007155">
    <property type="term" value="P:cell adhesion"/>
    <property type="evidence" value="ECO:0007669"/>
    <property type="project" value="UniProtKB-KW"/>
</dbReference>
<dbReference type="AlphaFoldDB" id="A0A8C5MQQ3"/>
<dbReference type="PANTHER" id="PTHR24368:SF209">
    <property type="entry name" value="AMPHOTERIN-INDUCED PROTEIN 2"/>
    <property type="match status" value="1"/>
</dbReference>
<feature type="region of interest" description="Disordered" evidence="13">
    <location>
        <begin position="436"/>
        <end position="463"/>
    </location>
</feature>
<dbReference type="InterPro" id="IPR031283">
    <property type="entry name" value="AMIGO"/>
</dbReference>
<evidence type="ECO:0000256" key="6">
    <source>
        <dbReference type="ARBA" id="ARBA00022737"/>
    </source>
</evidence>
<dbReference type="InterPro" id="IPR007110">
    <property type="entry name" value="Ig-like_dom"/>
</dbReference>
<dbReference type="PROSITE" id="PS50835">
    <property type="entry name" value="IG_LIKE"/>
    <property type="match status" value="1"/>
</dbReference>
<keyword evidence="12" id="KW-0393">Immunoglobulin domain</keyword>
<evidence type="ECO:0000256" key="10">
    <source>
        <dbReference type="ARBA" id="ARBA00023157"/>
    </source>
</evidence>
<evidence type="ECO:0000256" key="9">
    <source>
        <dbReference type="ARBA" id="ARBA00023136"/>
    </source>
</evidence>
<comment type="similarity">
    <text evidence="2">Belongs to the immunoglobulin superfamily. AMIGO family.</text>
</comment>
<dbReference type="GO" id="GO:0016020">
    <property type="term" value="C:membrane"/>
    <property type="evidence" value="ECO:0007669"/>
    <property type="project" value="UniProtKB-SubCell"/>
</dbReference>
<dbReference type="InterPro" id="IPR013783">
    <property type="entry name" value="Ig-like_fold"/>
</dbReference>
<dbReference type="SUPFAM" id="SSF52058">
    <property type="entry name" value="L domain-like"/>
    <property type="match status" value="1"/>
</dbReference>
<evidence type="ECO:0000256" key="15">
    <source>
        <dbReference type="SAM" id="SignalP"/>
    </source>
</evidence>
<keyword evidence="3" id="KW-0433">Leucine-rich repeat</keyword>
<dbReference type="SUPFAM" id="SSF48726">
    <property type="entry name" value="Immunoglobulin"/>
    <property type="match status" value="1"/>
</dbReference>
<keyword evidence="6" id="KW-0677">Repeat</keyword>
<dbReference type="Pfam" id="PF00560">
    <property type="entry name" value="LRR_1"/>
    <property type="match status" value="1"/>
</dbReference>
<keyword evidence="18" id="KW-1185">Reference proteome</keyword>
<reference evidence="17" key="2">
    <citation type="submission" date="2025-09" db="UniProtKB">
        <authorList>
            <consortium name="Ensembl"/>
        </authorList>
    </citation>
    <scope>IDENTIFICATION</scope>
</reference>
<evidence type="ECO:0000256" key="3">
    <source>
        <dbReference type="ARBA" id="ARBA00022614"/>
    </source>
</evidence>
<feature type="signal peptide" evidence="15">
    <location>
        <begin position="1"/>
        <end position="38"/>
    </location>
</feature>
<dbReference type="Gene3D" id="2.60.40.10">
    <property type="entry name" value="Immunoglobulins"/>
    <property type="match status" value="1"/>
</dbReference>
<evidence type="ECO:0000256" key="14">
    <source>
        <dbReference type="SAM" id="Phobius"/>
    </source>
</evidence>
<feature type="region of interest" description="Disordered" evidence="13">
    <location>
        <begin position="495"/>
        <end position="521"/>
    </location>
</feature>
<evidence type="ECO:0000256" key="5">
    <source>
        <dbReference type="ARBA" id="ARBA00022729"/>
    </source>
</evidence>
<dbReference type="SMART" id="SM00408">
    <property type="entry name" value="IGc2"/>
    <property type="match status" value="1"/>
</dbReference>
<keyword evidence="5 15" id="KW-0732">Signal</keyword>
<dbReference type="GeneTree" id="ENSGT00950000183146"/>
<keyword evidence="8 14" id="KW-1133">Transmembrane helix</keyword>
<name>A0A8C5MQQ3_9ANUR</name>
<evidence type="ECO:0000256" key="1">
    <source>
        <dbReference type="ARBA" id="ARBA00004479"/>
    </source>
</evidence>
<gene>
    <name evidence="17" type="primary">AMIGO2</name>
</gene>
<evidence type="ECO:0000256" key="12">
    <source>
        <dbReference type="ARBA" id="ARBA00023319"/>
    </source>
</evidence>
<feature type="transmembrane region" description="Helical" evidence="14">
    <location>
        <begin position="394"/>
        <end position="418"/>
    </location>
</feature>